<evidence type="ECO:0000313" key="1">
    <source>
        <dbReference type="EMBL" id="GBO05505.1"/>
    </source>
</evidence>
<keyword evidence="2" id="KW-1185">Reference proteome</keyword>
<proteinExistence type="predicted"/>
<accession>A0A4Y2TXT2</accession>
<dbReference type="EMBL" id="BGPR01032125">
    <property type="protein sequence ID" value="GBO05505.1"/>
    <property type="molecule type" value="Genomic_DNA"/>
</dbReference>
<sequence length="106" mass="12247">MTDPIMARRTQYQRQTFGLLQVVAQVVIYQMKLPDRMEYKFTISQQPSCLSSNITSPLWHDRSDNGKQDAVSTTNIWITSSGYIPDEITTQTEWNTSLQYRNNPVA</sequence>
<dbReference type="AlphaFoldDB" id="A0A4Y2TXT2"/>
<dbReference type="Proteomes" id="UP000499080">
    <property type="component" value="Unassembled WGS sequence"/>
</dbReference>
<name>A0A4Y2TXT2_ARAVE</name>
<protein>
    <submittedName>
        <fullName evidence="1">Uncharacterized protein</fullName>
    </submittedName>
</protein>
<gene>
    <name evidence="1" type="ORF">AVEN_59517_1</name>
</gene>
<organism evidence="1 2">
    <name type="scientific">Araneus ventricosus</name>
    <name type="common">Orbweaver spider</name>
    <name type="synonym">Epeira ventricosa</name>
    <dbReference type="NCBI Taxonomy" id="182803"/>
    <lineage>
        <taxon>Eukaryota</taxon>
        <taxon>Metazoa</taxon>
        <taxon>Ecdysozoa</taxon>
        <taxon>Arthropoda</taxon>
        <taxon>Chelicerata</taxon>
        <taxon>Arachnida</taxon>
        <taxon>Araneae</taxon>
        <taxon>Araneomorphae</taxon>
        <taxon>Entelegynae</taxon>
        <taxon>Araneoidea</taxon>
        <taxon>Araneidae</taxon>
        <taxon>Araneus</taxon>
    </lineage>
</organism>
<comment type="caution">
    <text evidence="1">The sequence shown here is derived from an EMBL/GenBank/DDBJ whole genome shotgun (WGS) entry which is preliminary data.</text>
</comment>
<evidence type="ECO:0000313" key="2">
    <source>
        <dbReference type="Proteomes" id="UP000499080"/>
    </source>
</evidence>
<reference evidence="1 2" key="1">
    <citation type="journal article" date="2019" name="Sci. Rep.">
        <title>Orb-weaving spider Araneus ventricosus genome elucidates the spidroin gene catalogue.</title>
        <authorList>
            <person name="Kono N."/>
            <person name="Nakamura H."/>
            <person name="Ohtoshi R."/>
            <person name="Moran D.A.P."/>
            <person name="Shinohara A."/>
            <person name="Yoshida Y."/>
            <person name="Fujiwara M."/>
            <person name="Mori M."/>
            <person name="Tomita M."/>
            <person name="Arakawa K."/>
        </authorList>
    </citation>
    <scope>NUCLEOTIDE SEQUENCE [LARGE SCALE GENOMIC DNA]</scope>
</reference>